<keyword evidence="2" id="KW-0238">DNA-binding</keyword>
<evidence type="ECO:0000313" key="7">
    <source>
        <dbReference type="Proteomes" id="UP000823821"/>
    </source>
</evidence>
<dbReference type="PANTHER" id="PTHR43537">
    <property type="entry name" value="TRANSCRIPTIONAL REGULATOR, GNTR FAMILY"/>
    <property type="match status" value="1"/>
</dbReference>
<dbReference type="EMBL" id="DWZD01000053">
    <property type="protein sequence ID" value="HJA80013.1"/>
    <property type="molecule type" value="Genomic_DNA"/>
</dbReference>
<dbReference type="Pfam" id="PF00392">
    <property type="entry name" value="GntR"/>
    <property type="match status" value="1"/>
</dbReference>
<reference evidence="6" key="1">
    <citation type="journal article" date="2021" name="PeerJ">
        <title>Extensive microbial diversity within the chicken gut microbiome revealed by metagenomics and culture.</title>
        <authorList>
            <person name="Gilroy R."/>
            <person name="Ravi A."/>
            <person name="Getino M."/>
            <person name="Pursley I."/>
            <person name="Horton D.L."/>
            <person name="Alikhan N.F."/>
            <person name="Baker D."/>
            <person name="Gharbi K."/>
            <person name="Hall N."/>
            <person name="Watson M."/>
            <person name="Adriaenssens E.M."/>
            <person name="Foster-Nyarko E."/>
            <person name="Jarju S."/>
            <person name="Secka A."/>
            <person name="Antonio M."/>
            <person name="Oren A."/>
            <person name="Chaudhuri R.R."/>
            <person name="La Ragione R."/>
            <person name="Hildebrand F."/>
            <person name="Pallen M.J."/>
        </authorList>
    </citation>
    <scope>NUCLEOTIDE SEQUENCE</scope>
    <source>
        <strain evidence="6">5032</strain>
    </source>
</reference>
<dbReference type="GO" id="GO:0003677">
    <property type="term" value="F:DNA binding"/>
    <property type="evidence" value="ECO:0007669"/>
    <property type="project" value="UniProtKB-KW"/>
</dbReference>
<evidence type="ECO:0000256" key="4">
    <source>
        <dbReference type="SAM" id="MobiDB-lite"/>
    </source>
</evidence>
<dbReference type="InterPro" id="IPR036390">
    <property type="entry name" value="WH_DNA-bd_sf"/>
</dbReference>
<dbReference type="Gene3D" id="1.20.120.530">
    <property type="entry name" value="GntR ligand-binding domain-like"/>
    <property type="match status" value="1"/>
</dbReference>
<dbReference type="PANTHER" id="PTHR43537:SF24">
    <property type="entry name" value="GLUCONATE OPERON TRANSCRIPTIONAL REPRESSOR"/>
    <property type="match status" value="1"/>
</dbReference>
<keyword evidence="1" id="KW-0805">Transcription regulation</keyword>
<evidence type="ECO:0000256" key="1">
    <source>
        <dbReference type="ARBA" id="ARBA00023015"/>
    </source>
</evidence>
<dbReference type="Pfam" id="PF07729">
    <property type="entry name" value="FCD"/>
    <property type="match status" value="1"/>
</dbReference>
<evidence type="ECO:0000256" key="3">
    <source>
        <dbReference type="ARBA" id="ARBA00023163"/>
    </source>
</evidence>
<organism evidence="6 7">
    <name type="scientific">Candidatus Desulfovibrio intestinavium</name>
    <dbReference type="NCBI Taxonomy" id="2838534"/>
    <lineage>
        <taxon>Bacteria</taxon>
        <taxon>Pseudomonadati</taxon>
        <taxon>Thermodesulfobacteriota</taxon>
        <taxon>Desulfovibrionia</taxon>
        <taxon>Desulfovibrionales</taxon>
        <taxon>Desulfovibrionaceae</taxon>
        <taxon>Desulfovibrio</taxon>
    </lineage>
</organism>
<dbReference type="InterPro" id="IPR008920">
    <property type="entry name" value="TF_FadR/GntR_C"/>
</dbReference>
<feature type="region of interest" description="Disordered" evidence="4">
    <location>
        <begin position="1"/>
        <end position="20"/>
    </location>
</feature>
<dbReference type="SMART" id="SM00345">
    <property type="entry name" value="HTH_GNTR"/>
    <property type="match status" value="1"/>
</dbReference>
<protein>
    <submittedName>
        <fullName evidence="6">GntR family transcriptional regulator</fullName>
    </submittedName>
</protein>
<gene>
    <name evidence="6" type="ORF">H9784_10705</name>
</gene>
<accession>A0A9D2HR44</accession>
<keyword evidence="3" id="KW-0804">Transcription</keyword>
<dbReference type="InterPro" id="IPR036388">
    <property type="entry name" value="WH-like_DNA-bd_sf"/>
</dbReference>
<dbReference type="InterPro" id="IPR011711">
    <property type="entry name" value="GntR_C"/>
</dbReference>
<name>A0A9D2HR44_9BACT</name>
<dbReference type="SUPFAM" id="SSF46785">
    <property type="entry name" value="Winged helix' DNA-binding domain"/>
    <property type="match status" value="1"/>
</dbReference>
<dbReference type="AlphaFoldDB" id="A0A9D2HR44"/>
<dbReference type="InterPro" id="IPR000524">
    <property type="entry name" value="Tscrpt_reg_HTH_GntR"/>
</dbReference>
<evidence type="ECO:0000256" key="2">
    <source>
        <dbReference type="ARBA" id="ARBA00023125"/>
    </source>
</evidence>
<sequence length="236" mass="28261">MKQLPGKKRSDAAQSPRQDSLREQVYQYLKDAMSEGTLRHGEFLDQDIICERLNVSKTPLRDALIRLEAEGFVSILPRKGVQINPITPEFIRSAYQIIGAVEVDCLDEVFDRLTARHIDEFEESNERQWQLLKQDNYIDYYEENIRFHNIFLSLSSNTLLDKTLIHLRRRLYDFPRRSYSYDWEAFNLETHRRFIDSVKYGNKAAAMSIFRIEHWSFDVHKKFFKLYYDFDEKSLR</sequence>
<comment type="caution">
    <text evidence="6">The sequence shown here is derived from an EMBL/GenBank/DDBJ whole genome shotgun (WGS) entry which is preliminary data.</text>
</comment>
<reference evidence="6" key="2">
    <citation type="submission" date="2021-04" db="EMBL/GenBank/DDBJ databases">
        <authorList>
            <person name="Gilroy R."/>
        </authorList>
    </citation>
    <scope>NUCLEOTIDE SEQUENCE</scope>
    <source>
        <strain evidence="6">5032</strain>
    </source>
</reference>
<evidence type="ECO:0000259" key="5">
    <source>
        <dbReference type="PROSITE" id="PS50949"/>
    </source>
</evidence>
<dbReference type="CDD" id="cd07377">
    <property type="entry name" value="WHTH_GntR"/>
    <property type="match status" value="1"/>
</dbReference>
<feature type="domain" description="HTH gntR-type" evidence="5">
    <location>
        <begin position="19"/>
        <end position="86"/>
    </location>
</feature>
<evidence type="ECO:0000313" key="6">
    <source>
        <dbReference type="EMBL" id="HJA80013.1"/>
    </source>
</evidence>
<proteinExistence type="predicted"/>
<dbReference type="GO" id="GO:0003700">
    <property type="term" value="F:DNA-binding transcription factor activity"/>
    <property type="evidence" value="ECO:0007669"/>
    <property type="project" value="InterPro"/>
</dbReference>
<dbReference type="Gene3D" id="1.10.10.10">
    <property type="entry name" value="Winged helix-like DNA-binding domain superfamily/Winged helix DNA-binding domain"/>
    <property type="match status" value="1"/>
</dbReference>
<dbReference type="PROSITE" id="PS50949">
    <property type="entry name" value="HTH_GNTR"/>
    <property type="match status" value="1"/>
</dbReference>
<dbReference type="Proteomes" id="UP000823821">
    <property type="component" value="Unassembled WGS sequence"/>
</dbReference>
<dbReference type="SUPFAM" id="SSF48008">
    <property type="entry name" value="GntR ligand-binding domain-like"/>
    <property type="match status" value="1"/>
</dbReference>